<sequence>MYNQSQTPNIRKRSRALTNKRKKDADEDNGGNKKPSGSLKRHLKTFICRYSGVKRHTKKGCSKKRVKVVAAVAAAKTIVAKAKSKAIASTFGVVPQLTTTVTPGGNPPVHVDNATNVGANQDPPPLIDTPLTTEIQLSQPNYEGSQDEQQDNQRIGICSGPPEHRTTTAPTMLWHLQTSAQLGVLVVDLVELP</sequence>
<proteinExistence type="predicted"/>
<organism evidence="2 3">
    <name type="scientific">Arachis hypogaea</name>
    <name type="common">Peanut</name>
    <dbReference type="NCBI Taxonomy" id="3818"/>
    <lineage>
        <taxon>Eukaryota</taxon>
        <taxon>Viridiplantae</taxon>
        <taxon>Streptophyta</taxon>
        <taxon>Embryophyta</taxon>
        <taxon>Tracheophyta</taxon>
        <taxon>Spermatophyta</taxon>
        <taxon>Magnoliopsida</taxon>
        <taxon>eudicotyledons</taxon>
        <taxon>Gunneridae</taxon>
        <taxon>Pentapetalae</taxon>
        <taxon>rosids</taxon>
        <taxon>fabids</taxon>
        <taxon>Fabales</taxon>
        <taxon>Fabaceae</taxon>
        <taxon>Papilionoideae</taxon>
        <taxon>50 kb inversion clade</taxon>
        <taxon>dalbergioids sensu lato</taxon>
        <taxon>Dalbergieae</taxon>
        <taxon>Pterocarpus clade</taxon>
        <taxon>Arachis</taxon>
    </lineage>
</organism>
<feature type="region of interest" description="Disordered" evidence="1">
    <location>
        <begin position="140"/>
        <end position="166"/>
    </location>
</feature>
<dbReference type="EMBL" id="SDMP01000007">
    <property type="protein sequence ID" value="RYR47108.1"/>
    <property type="molecule type" value="Genomic_DNA"/>
</dbReference>
<evidence type="ECO:0000256" key="1">
    <source>
        <dbReference type="SAM" id="MobiDB-lite"/>
    </source>
</evidence>
<comment type="caution">
    <text evidence="2">The sequence shown here is derived from an EMBL/GenBank/DDBJ whole genome shotgun (WGS) entry which is preliminary data.</text>
</comment>
<evidence type="ECO:0000313" key="2">
    <source>
        <dbReference type="EMBL" id="RYR47108.1"/>
    </source>
</evidence>
<dbReference type="Proteomes" id="UP000289738">
    <property type="component" value="Chromosome A07"/>
</dbReference>
<reference evidence="2 3" key="1">
    <citation type="submission" date="2019-01" db="EMBL/GenBank/DDBJ databases">
        <title>Sequencing of cultivated peanut Arachis hypogaea provides insights into genome evolution and oil improvement.</title>
        <authorList>
            <person name="Chen X."/>
        </authorList>
    </citation>
    <scope>NUCLEOTIDE SEQUENCE [LARGE SCALE GENOMIC DNA]</scope>
    <source>
        <strain evidence="3">cv. Fuhuasheng</strain>
        <tissue evidence="2">Leaves</tissue>
    </source>
</reference>
<keyword evidence="3" id="KW-1185">Reference proteome</keyword>
<name>A0A445C874_ARAHY</name>
<gene>
    <name evidence="2" type="ORF">Ahy_A07g033044</name>
</gene>
<dbReference type="AlphaFoldDB" id="A0A445C874"/>
<feature type="region of interest" description="Disordered" evidence="1">
    <location>
        <begin position="1"/>
        <end position="40"/>
    </location>
</feature>
<accession>A0A445C874</accession>
<protein>
    <submittedName>
        <fullName evidence="2">Uncharacterized protein</fullName>
    </submittedName>
</protein>
<evidence type="ECO:0000313" key="3">
    <source>
        <dbReference type="Proteomes" id="UP000289738"/>
    </source>
</evidence>
<feature type="compositionally biased region" description="Basic residues" evidence="1">
    <location>
        <begin position="10"/>
        <end position="22"/>
    </location>
</feature>